<organism evidence="2 3">
    <name type="scientific">Desulfovibrio subterraneus</name>
    <dbReference type="NCBI Taxonomy" id="2718620"/>
    <lineage>
        <taxon>Bacteria</taxon>
        <taxon>Pseudomonadati</taxon>
        <taxon>Thermodesulfobacteriota</taxon>
        <taxon>Desulfovibrionia</taxon>
        <taxon>Desulfovibrionales</taxon>
        <taxon>Desulfovibrionaceae</taxon>
        <taxon>Desulfovibrio</taxon>
    </lineage>
</organism>
<dbReference type="EMBL" id="BLVO01000016">
    <property type="protein sequence ID" value="GFM35200.1"/>
    <property type="molecule type" value="Genomic_DNA"/>
</dbReference>
<evidence type="ECO:0000256" key="1">
    <source>
        <dbReference type="SAM" id="MobiDB-lite"/>
    </source>
</evidence>
<evidence type="ECO:0000313" key="2">
    <source>
        <dbReference type="EMBL" id="GFM35200.1"/>
    </source>
</evidence>
<protein>
    <submittedName>
        <fullName evidence="2">Uncharacterized protein</fullName>
    </submittedName>
</protein>
<feature type="compositionally biased region" description="Basic and acidic residues" evidence="1">
    <location>
        <begin position="31"/>
        <end position="42"/>
    </location>
</feature>
<dbReference type="Proteomes" id="UP000503840">
    <property type="component" value="Unassembled WGS sequence"/>
</dbReference>
<evidence type="ECO:0000313" key="3">
    <source>
        <dbReference type="Proteomes" id="UP000503840"/>
    </source>
</evidence>
<reference evidence="2 3" key="1">
    <citation type="submission" date="2020-05" db="EMBL/GenBank/DDBJ databases">
        <title>Draft genome sequence of Desulfovibrio sp. strain HN2T.</title>
        <authorList>
            <person name="Ueno A."/>
            <person name="Tamazawa S."/>
            <person name="Tamamura S."/>
            <person name="Murakami T."/>
            <person name="Kiyama T."/>
            <person name="Inomata H."/>
            <person name="Amano Y."/>
            <person name="Miyakawa K."/>
            <person name="Tamaki H."/>
            <person name="Naganuma T."/>
            <person name="Kaneko K."/>
        </authorList>
    </citation>
    <scope>NUCLEOTIDE SEQUENCE [LARGE SCALE GENOMIC DNA]</scope>
    <source>
        <strain evidence="2 3">HN2</strain>
    </source>
</reference>
<name>A0A7J0BNE0_9BACT</name>
<sequence length="60" mass="6652">MPRSGGDFPLPRCGKSPLRKVTIAGNHHRGKITDAGKNYHKDRLLRRRNQLSRSAGITGT</sequence>
<accession>A0A7J0BNE0</accession>
<comment type="caution">
    <text evidence="2">The sequence shown here is derived from an EMBL/GenBank/DDBJ whole genome shotgun (WGS) entry which is preliminary data.</text>
</comment>
<keyword evidence="3" id="KW-1185">Reference proteome</keyword>
<proteinExistence type="predicted"/>
<dbReference type="AlphaFoldDB" id="A0A7J0BNE0"/>
<gene>
    <name evidence="2" type="ORF">DSM101010T_35650</name>
</gene>
<feature type="region of interest" description="Disordered" evidence="1">
    <location>
        <begin position="1"/>
        <end position="60"/>
    </location>
</feature>